<evidence type="ECO:0000313" key="1">
    <source>
        <dbReference type="EMBL" id="MFC5054552.1"/>
    </source>
</evidence>
<dbReference type="Proteomes" id="UP001595833">
    <property type="component" value="Unassembled WGS sequence"/>
</dbReference>
<evidence type="ECO:0000313" key="2">
    <source>
        <dbReference type="Proteomes" id="UP001595833"/>
    </source>
</evidence>
<protein>
    <submittedName>
        <fullName evidence="1">Uncharacterized protein</fullName>
    </submittedName>
</protein>
<organism evidence="1 2">
    <name type="scientific">Saccharothrix xinjiangensis</name>
    <dbReference type="NCBI Taxonomy" id="204798"/>
    <lineage>
        <taxon>Bacteria</taxon>
        <taxon>Bacillati</taxon>
        <taxon>Actinomycetota</taxon>
        <taxon>Actinomycetes</taxon>
        <taxon>Pseudonocardiales</taxon>
        <taxon>Pseudonocardiaceae</taxon>
        <taxon>Saccharothrix</taxon>
    </lineage>
</organism>
<comment type="caution">
    <text evidence="1">The sequence shown here is derived from an EMBL/GenBank/DDBJ whole genome shotgun (WGS) entry which is preliminary data.</text>
</comment>
<accession>A0ABV9XYU9</accession>
<keyword evidence="2" id="KW-1185">Reference proteome</keyword>
<name>A0ABV9XYU9_9PSEU</name>
<gene>
    <name evidence="1" type="ORF">ACFPFM_12400</name>
</gene>
<sequence>MADRVPPDALHELSAALFGRAVRLPLAVWVRGRTGPFFQREAAEGVGTHQPYIRKELATLVTLGMVRELPRTSRARVFYEQVPDHPWWSIIDTARQVARTAPDAGRPTTGT</sequence>
<dbReference type="RefSeq" id="WP_344034144.1">
    <property type="nucleotide sequence ID" value="NZ_BAAAKE010000001.1"/>
</dbReference>
<reference evidence="2" key="1">
    <citation type="journal article" date="2019" name="Int. J. Syst. Evol. Microbiol.">
        <title>The Global Catalogue of Microorganisms (GCM) 10K type strain sequencing project: providing services to taxonomists for standard genome sequencing and annotation.</title>
        <authorList>
            <consortium name="The Broad Institute Genomics Platform"/>
            <consortium name="The Broad Institute Genome Sequencing Center for Infectious Disease"/>
            <person name="Wu L."/>
            <person name="Ma J."/>
        </authorList>
    </citation>
    <scope>NUCLEOTIDE SEQUENCE [LARGE SCALE GENOMIC DNA]</scope>
    <source>
        <strain evidence="2">KCTC 12848</strain>
    </source>
</reference>
<dbReference type="EMBL" id="JBHSJB010000011">
    <property type="protein sequence ID" value="MFC5054552.1"/>
    <property type="molecule type" value="Genomic_DNA"/>
</dbReference>
<proteinExistence type="predicted"/>